<accession>A0AAE0N9N7</accession>
<evidence type="ECO:0000313" key="7">
    <source>
        <dbReference type="EMBL" id="KAK3375390.1"/>
    </source>
</evidence>
<feature type="compositionally biased region" description="Polar residues" evidence="5">
    <location>
        <begin position="620"/>
        <end position="630"/>
    </location>
</feature>
<dbReference type="SMART" id="SM00339">
    <property type="entry name" value="FH"/>
    <property type="match status" value="1"/>
</dbReference>
<feature type="DNA-binding region" description="Fork-head" evidence="4">
    <location>
        <begin position="213"/>
        <end position="307"/>
    </location>
</feature>
<feature type="compositionally biased region" description="Polar residues" evidence="5">
    <location>
        <begin position="450"/>
        <end position="468"/>
    </location>
</feature>
<sequence>MARQALFPASEPHLVFQDENYIFQDENFCDSSMMMPSHAPMPSAPKPARQPLQSTNSNVILNPPNATSIKQSPFKSNSQAANSPFTPLKSAQGNKLNMVPMMPPGSFQPSTDSLEKKQPLMSRFKTVTQKPPHGMNLQYMGKENPQPTLFPASVPPQFNMNLPLESYYQKPSGKRVLLEAAPIKELRPAKRPRLNDPLPTPESFPVIMDDGAKPGHSYATLIGMAILRSPQRRLTLAQIYKWISDTFSFYNANDAGWQNSIRHNLSLNKHFIKQERPKDDPGKGNYWAIEPGAEHLFIKEKPSRKTSSTAENLPVMSTRLEPSHSQMPFLQEPVLPPQLSMAQTSLPPLPTSSQQPAAQLPEISSDATIPVSDMPTLDDIAERSNENGALNEAALYSPAPAAMHSSPPIPKRMNARRSGTPPPPRRLQGSPVTKSRSQKRRFTSMDDSGYISSLESSAMRPNQQNKLLTSEADRPRLKRGRAEEEIARLRASSYDSPSKGRSYGFPPASSSPLRQTSSNGNGQMLPPLTPAMKLKVPPKPPASVSPSTNLRLHRESIRSMMESPFKRVAALLPEGESVVQLTPGFSVDDFYGFDRKRDDDGLGLDIFEDSPFAPIFSLTPSAVQNGSPTKKSARRQRMDRSLSTSALHDVTSFPSLNASNSSFLKVPGQSSNNLLFDTPSKMFDGLPSSPSKMFLQSPSKMPMMNDENMAPFFSMDDLCTPDFLEDNDFPGIDMLAGFEKIGSSTAQPTQRGGKSSQKPSLGRCYTSTF</sequence>
<feature type="domain" description="Fork-head" evidence="6">
    <location>
        <begin position="213"/>
        <end position="307"/>
    </location>
</feature>
<evidence type="ECO:0000256" key="1">
    <source>
        <dbReference type="ARBA" id="ARBA00004123"/>
    </source>
</evidence>
<dbReference type="InterPro" id="IPR036388">
    <property type="entry name" value="WH-like_DNA-bd_sf"/>
</dbReference>
<feature type="region of interest" description="Disordered" evidence="5">
    <location>
        <begin position="33"/>
        <end position="83"/>
    </location>
</feature>
<comment type="caution">
    <text evidence="7">The sequence shown here is derived from an EMBL/GenBank/DDBJ whole genome shotgun (WGS) entry which is preliminary data.</text>
</comment>
<feature type="region of interest" description="Disordered" evidence="5">
    <location>
        <begin position="397"/>
        <end position="548"/>
    </location>
</feature>
<comment type="subcellular location">
    <subcellularLocation>
        <location evidence="1 4">Nucleus</location>
    </subcellularLocation>
</comment>
<name>A0AAE0N9N7_9PEZI</name>
<keyword evidence="2 4" id="KW-0238">DNA-binding</keyword>
<keyword evidence="8" id="KW-1185">Reference proteome</keyword>
<keyword evidence="3 4" id="KW-0539">Nucleus</keyword>
<dbReference type="InterPro" id="IPR030456">
    <property type="entry name" value="TF_fork_head_CS_2"/>
</dbReference>
<feature type="region of interest" description="Disordered" evidence="5">
    <location>
        <begin position="741"/>
        <end position="769"/>
    </location>
</feature>
<dbReference type="CDD" id="cd00059">
    <property type="entry name" value="FH_FOX"/>
    <property type="match status" value="1"/>
</dbReference>
<evidence type="ECO:0000313" key="8">
    <source>
        <dbReference type="Proteomes" id="UP001285441"/>
    </source>
</evidence>
<feature type="region of interest" description="Disordered" evidence="5">
    <location>
        <begin position="620"/>
        <end position="644"/>
    </location>
</feature>
<dbReference type="GO" id="GO:0005634">
    <property type="term" value="C:nucleus"/>
    <property type="evidence" value="ECO:0007669"/>
    <property type="project" value="UniProtKB-SubCell"/>
</dbReference>
<feature type="compositionally biased region" description="Basic and acidic residues" evidence="5">
    <location>
        <begin position="471"/>
        <end position="488"/>
    </location>
</feature>
<evidence type="ECO:0000256" key="3">
    <source>
        <dbReference type="ARBA" id="ARBA00023242"/>
    </source>
</evidence>
<dbReference type="InterPro" id="IPR050211">
    <property type="entry name" value="FOX_domain-containing"/>
</dbReference>
<organism evidence="7 8">
    <name type="scientific">Podospora didyma</name>
    <dbReference type="NCBI Taxonomy" id="330526"/>
    <lineage>
        <taxon>Eukaryota</taxon>
        <taxon>Fungi</taxon>
        <taxon>Dikarya</taxon>
        <taxon>Ascomycota</taxon>
        <taxon>Pezizomycotina</taxon>
        <taxon>Sordariomycetes</taxon>
        <taxon>Sordariomycetidae</taxon>
        <taxon>Sordariales</taxon>
        <taxon>Podosporaceae</taxon>
        <taxon>Podospora</taxon>
    </lineage>
</organism>
<reference evidence="7" key="1">
    <citation type="journal article" date="2023" name="Mol. Phylogenet. Evol.">
        <title>Genome-scale phylogeny and comparative genomics of the fungal order Sordariales.</title>
        <authorList>
            <person name="Hensen N."/>
            <person name="Bonometti L."/>
            <person name="Westerberg I."/>
            <person name="Brannstrom I.O."/>
            <person name="Guillou S."/>
            <person name="Cros-Aarteil S."/>
            <person name="Calhoun S."/>
            <person name="Haridas S."/>
            <person name="Kuo A."/>
            <person name="Mondo S."/>
            <person name="Pangilinan J."/>
            <person name="Riley R."/>
            <person name="LaButti K."/>
            <person name="Andreopoulos B."/>
            <person name="Lipzen A."/>
            <person name="Chen C."/>
            <person name="Yan M."/>
            <person name="Daum C."/>
            <person name="Ng V."/>
            <person name="Clum A."/>
            <person name="Steindorff A."/>
            <person name="Ohm R.A."/>
            <person name="Martin F."/>
            <person name="Silar P."/>
            <person name="Natvig D.O."/>
            <person name="Lalanne C."/>
            <person name="Gautier V."/>
            <person name="Ament-Velasquez S.L."/>
            <person name="Kruys A."/>
            <person name="Hutchinson M.I."/>
            <person name="Powell A.J."/>
            <person name="Barry K."/>
            <person name="Miller A.N."/>
            <person name="Grigoriev I.V."/>
            <person name="Debuchy R."/>
            <person name="Gladieux P."/>
            <person name="Hiltunen Thoren M."/>
            <person name="Johannesson H."/>
        </authorList>
    </citation>
    <scope>NUCLEOTIDE SEQUENCE</scope>
    <source>
        <strain evidence="7">CBS 232.78</strain>
    </source>
</reference>
<dbReference type="FunFam" id="1.10.10.10:FF:000260">
    <property type="entry name" value="Forkhead transcription factor (Sep1)"/>
    <property type="match status" value="1"/>
</dbReference>
<dbReference type="Gene3D" id="1.10.10.10">
    <property type="entry name" value="Winged helix-like DNA-binding domain superfamily/Winged helix DNA-binding domain"/>
    <property type="match status" value="1"/>
</dbReference>
<evidence type="ECO:0000259" key="6">
    <source>
        <dbReference type="PROSITE" id="PS50039"/>
    </source>
</evidence>
<evidence type="ECO:0000256" key="2">
    <source>
        <dbReference type="ARBA" id="ARBA00023125"/>
    </source>
</evidence>
<feature type="compositionally biased region" description="Low complexity" evidence="5">
    <location>
        <begin position="397"/>
        <end position="406"/>
    </location>
</feature>
<dbReference type="PANTHER" id="PTHR11829">
    <property type="entry name" value="FORKHEAD BOX PROTEIN"/>
    <property type="match status" value="1"/>
</dbReference>
<dbReference type="AlphaFoldDB" id="A0AAE0N9N7"/>
<feature type="compositionally biased region" description="Polar residues" evidence="5">
    <location>
        <begin position="508"/>
        <end position="522"/>
    </location>
</feature>
<dbReference type="InterPro" id="IPR036390">
    <property type="entry name" value="WH_DNA-bd_sf"/>
</dbReference>
<reference evidence="7" key="2">
    <citation type="submission" date="2023-06" db="EMBL/GenBank/DDBJ databases">
        <authorList>
            <consortium name="Lawrence Berkeley National Laboratory"/>
            <person name="Haridas S."/>
            <person name="Hensen N."/>
            <person name="Bonometti L."/>
            <person name="Westerberg I."/>
            <person name="Brannstrom I.O."/>
            <person name="Guillou S."/>
            <person name="Cros-Aarteil S."/>
            <person name="Calhoun S."/>
            <person name="Kuo A."/>
            <person name="Mondo S."/>
            <person name="Pangilinan J."/>
            <person name="Riley R."/>
            <person name="LaButti K."/>
            <person name="Andreopoulos B."/>
            <person name="Lipzen A."/>
            <person name="Chen C."/>
            <person name="Yanf M."/>
            <person name="Daum C."/>
            <person name="Ng V."/>
            <person name="Clum A."/>
            <person name="Steindorff A."/>
            <person name="Ohm R."/>
            <person name="Martin F."/>
            <person name="Silar P."/>
            <person name="Natvig D."/>
            <person name="Lalanne C."/>
            <person name="Gautier V."/>
            <person name="Ament-velasquez S.L."/>
            <person name="Kruys A."/>
            <person name="Hutchinson M.I."/>
            <person name="Powell A.J."/>
            <person name="Barry K."/>
            <person name="Miller A.N."/>
            <person name="Grigoriev I.V."/>
            <person name="Debuchy R."/>
            <person name="Gladieux P."/>
            <person name="Thoren M.H."/>
            <person name="Johannesson H."/>
        </authorList>
    </citation>
    <scope>NUCLEOTIDE SEQUENCE</scope>
    <source>
        <strain evidence="7">CBS 232.78</strain>
    </source>
</reference>
<feature type="compositionally biased region" description="Polar residues" evidence="5">
    <location>
        <begin position="51"/>
        <end position="83"/>
    </location>
</feature>
<feature type="compositionally biased region" description="Polar residues" evidence="5">
    <location>
        <begin position="742"/>
        <end position="769"/>
    </location>
</feature>
<evidence type="ECO:0000256" key="4">
    <source>
        <dbReference type="PROSITE-ProRule" id="PRU00089"/>
    </source>
</evidence>
<dbReference type="PANTHER" id="PTHR11829:SF343">
    <property type="entry name" value="FORK-HEAD DOMAIN-CONTAINING PROTEIN"/>
    <property type="match status" value="1"/>
</dbReference>
<protein>
    <recommendedName>
        <fullName evidence="6">Fork-head domain-containing protein</fullName>
    </recommendedName>
</protein>
<dbReference type="Proteomes" id="UP001285441">
    <property type="component" value="Unassembled WGS sequence"/>
</dbReference>
<evidence type="ECO:0000256" key="5">
    <source>
        <dbReference type="SAM" id="MobiDB-lite"/>
    </source>
</evidence>
<dbReference type="PROSITE" id="PS00658">
    <property type="entry name" value="FORK_HEAD_2"/>
    <property type="match status" value="1"/>
</dbReference>
<dbReference type="PRINTS" id="PR00053">
    <property type="entry name" value="FORKHEAD"/>
</dbReference>
<dbReference type="GO" id="GO:0001228">
    <property type="term" value="F:DNA-binding transcription activator activity, RNA polymerase II-specific"/>
    <property type="evidence" value="ECO:0007669"/>
    <property type="project" value="UniProtKB-ARBA"/>
</dbReference>
<dbReference type="EMBL" id="JAULSW010000007">
    <property type="protein sequence ID" value="KAK3375390.1"/>
    <property type="molecule type" value="Genomic_DNA"/>
</dbReference>
<feature type="region of interest" description="Disordered" evidence="5">
    <location>
        <begin position="342"/>
        <end position="373"/>
    </location>
</feature>
<gene>
    <name evidence="7" type="ORF">B0H63DRAFT_278106</name>
</gene>
<dbReference type="PROSITE" id="PS50039">
    <property type="entry name" value="FORK_HEAD_3"/>
    <property type="match status" value="1"/>
</dbReference>
<feature type="compositionally biased region" description="Low complexity" evidence="5">
    <location>
        <begin position="342"/>
        <end position="359"/>
    </location>
</feature>
<dbReference type="InterPro" id="IPR001766">
    <property type="entry name" value="Fork_head_dom"/>
</dbReference>
<dbReference type="GO" id="GO:0000978">
    <property type="term" value="F:RNA polymerase II cis-regulatory region sequence-specific DNA binding"/>
    <property type="evidence" value="ECO:0007669"/>
    <property type="project" value="TreeGrafter"/>
</dbReference>
<dbReference type="Pfam" id="PF00250">
    <property type="entry name" value="Forkhead"/>
    <property type="match status" value="1"/>
</dbReference>
<proteinExistence type="predicted"/>
<dbReference type="SUPFAM" id="SSF46785">
    <property type="entry name" value="Winged helix' DNA-binding domain"/>
    <property type="match status" value="1"/>
</dbReference>